<protein>
    <recommendedName>
        <fullName evidence="5">Transmembrane protein</fullName>
    </recommendedName>
</protein>
<sequence length="541" mass="60193">MQVDPRMSYIAQTHPKAPLDRDRYSLPRLNRNAPALCWRGIAGRGLAVALGILLTLLPAVSQACPFCESVQQTIRQQSLTMDAVVIASSVDSQLTRNLDTGIVKMKIHQVLRGGELVKVDQVIDAIYYGDVKVGRRFLLSGVDPPELQWSCLPLTEDFEKYIIGAINLKEDPLSRLRYFRKFLENDDRLISRDAYDEFASTPYEEMMKLGAEMDHDRLVEWVQNPEIGADRRRLYFTMLGICGSKDDLPMLEAQLRTPTKSVSSGLDALIACYLTLAGEKGLPLINELFITNKKAPFKETYAAIMAIRFHGTDGGVIPRSALVESLHAVLERPELADMVIPDLAKWDDWSQVNRMVKLFKDADEKKNWVRVPVVNYLRACPLPEAQKAIEELEKIDPGAVQRSKAFFPIPIRSKSDDKDDQASRTRKERFEKSKRALVSDTRSDKARPIGGLPINGPSLKVADASFVATGDATAKRNHSDDAPQLTTVASIPGAKLLGSRILPNQLNPWNLTLVMVMGLASLCIGIFLVLTGGRVFDPPKA</sequence>
<keyword evidence="4" id="KW-1185">Reference proteome</keyword>
<evidence type="ECO:0000313" key="3">
    <source>
        <dbReference type="EMBL" id="QDT57784.1"/>
    </source>
</evidence>
<keyword evidence="2" id="KW-0812">Transmembrane</keyword>
<feature type="transmembrane region" description="Helical" evidence="2">
    <location>
        <begin position="509"/>
        <end position="530"/>
    </location>
</feature>
<dbReference type="Proteomes" id="UP000315003">
    <property type="component" value="Chromosome"/>
</dbReference>
<evidence type="ECO:0000313" key="4">
    <source>
        <dbReference type="Proteomes" id="UP000315003"/>
    </source>
</evidence>
<feature type="compositionally biased region" description="Basic and acidic residues" evidence="1">
    <location>
        <begin position="413"/>
        <end position="434"/>
    </location>
</feature>
<dbReference type="EMBL" id="CP036272">
    <property type="protein sequence ID" value="QDT57784.1"/>
    <property type="molecule type" value="Genomic_DNA"/>
</dbReference>
<keyword evidence="2" id="KW-0472">Membrane</keyword>
<organism evidence="3 4">
    <name type="scientific">Stieleria bergensis</name>
    <dbReference type="NCBI Taxonomy" id="2528025"/>
    <lineage>
        <taxon>Bacteria</taxon>
        <taxon>Pseudomonadati</taxon>
        <taxon>Planctomycetota</taxon>
        <taxon>Planctomycetia</taxon>
        <taxon>Pirellulales</taxon>
        <taxon>Pirellulaceae</taxon>
        <taxon>Stieleria</taxon>
    </lineage>
</organism>
<evidence type="ECO:0000256" key="1">
    <source>
        <dbReference type="SAM" id="MobiDB-lite"/>
    </source>
</evidence>
<dbReference type="AlphaFoldDB" id="A0A517SNU5"/>
<evidence type="ECO:0008006" key="5">
    <source>
        <dbReference type="Google" id="ProtNLM"/>
    </source>
</evidence>
<keyword evidence="2" id="KW-1133">Transmembrane helix</keyword>
<proteinExistence type="predicted"/>
<dbReference type="RefSeq" id="WP_419187953.1">
    <property type="nucleotide sequence ID" value="NZ_CP036272.1"/>
</dbReference>
<name>A0A517SNU5_9BACT</name>
<accession>A0A517SNU5</accession>
<evidence type="ECO:0000256" key="2">
    <source>
        <dbReference type="SAM" id="Phobius"/>
    </source>
</evidence>
<feature type="region of interest" description="Disordered" evidence="1">
    <location>
        <begin position="411"/>
        <end position="450"/>
    </location>
</feature>
<gene>
    <name evidence="3" type="ORF">SV7mr_02690</name>
</gene>
<reference evidence="3 4" key="1">
    <citation type="submission" date="2019-02" db="EMBL/GenBank/DDBJ databases">
        <title>Deep-cultivation of Planctomycetes and their phenomic and genomic characterization uncovers novel biology.</title>
        <authorList>
            <person name="Wiegand S."/>
            <person name="Jogler M."/>
            <person name="Boedeker C."/>
            <person name="Pinto D."/>
            <person name="Vollmers J."/>
            <person name="Rivas-Marin E."/>
            <person name="Kohn T."/>
            <person name="Peeters S.H."/>
            <person name="Heuer A."/>
            <person name="Rast P."/>
            <person name="Oberbeckmann S."/>
            <person name="Bunk B."/>
            <person name="Jeske O."/>
            <person name="Meyerdierks A."/>
            <person name="Storesund J.E."/>
            <person name="Kallscheuer N."/>
            <person name="Luecker S."/>
            <person name="Lage O.M."/>
            <person name="Pohl T."/>
            <person name="Merkel B.J."/>
            <person name="Hornburger P."/>
            <person name="Mueller R.-W."/>
            <person name="Bruemmer F."/>
            <person name="Labrenz M."/>
            <person name="Spormann A.M."/>
            <person name="Op den Camp H."/>
            <person name="Overmann J."/>
            <person name="Amann R."/>
            <person name="Jetten M.S.M."/>
            <person name="Mascher T."/>
            <person name="Medema M.H."/>
            <person name="Devos D.P."/>
            <person name="Kaster A.-K."/>
            <person name="Ovreas L."/>
            <person name="Rohde M."/>
            <person name="Galperin M.Y."/>
            <person name="Jogler C."/>
        </authorList>
    </citation>
    <scope>NUCLEOTIDE SEQUENCE [LARGE SCALE GENOMIC DNA]</scope>
    <source>
        <strain evidence="3 4">SV_7m_r</strain>
    </source>
</reference>